<feature type="domain" description="CN hydrolase" evidence="1">
    <location>
        <begin position="1"/>
        <end position="77"/>
    </location>
</feature>
<evidence type="ECO:0000259" key="1">
    <source>
        <dbReference type="PROSITE" id="PS50263"/>
    </source>
</evidence>
<sequence length="77" mass="7990">MRVACVQLGVKGGAVSTNVDRALDRVRTAAVAGADVVVLPELFDVGYFAFDSYARVAESLAGERLSKFAAVAADEGV</sequence>
<dbReference type="InterPro" id="IPR036526">
    <property type="entry name" value="C-N_Hydrolase_sf"/>
</dbReference>
<protein>
    <submittedName>
        <fullName evidence="2">Nitrilase-related carbon-nitrogen hydrolase</fullName>
    </submittedName>
</protein>
<dbReference type="InterPro" id="IPR003010">
    <property type="entry name" value="C-N_Hydrolase"/>
</dbReference>
<dbReference type="Gene3D" id="3.60.110.10">
    <property type="entry name" value="Carbon-nitrogen hydrolase"/>
    <property type="match status" value="1"/>
</dbReference>
<name>A0ABD5T3Q0_9EURY</name>
<dbReference type="AlphaFoldDB" id="A0ABD5T3Q0"/>
<dbReference type="Proteomes" id="UP001596274">
    <property type="component" value="Unassembled WGS sequence"/>
</dbReference>
<comment type="caution">
    <text evidence="2">The sequence shown here is derived from an EMBL/GenBank/DDBJ whole genome shotgun (WGS) entry which is preliminary data.</text>
</comment>
<feature type="non-terminal residue" evidence="2">
    <location>
        <position position="77"/>
    </location>
</feature>
<dbReference type="SUPFAM" id="SSF56317">
    <property type="entry name" value="Carbon-nitrogen hydrolase"/>
    <property type="match status" value="1"/>
</dbReference>
<organism evidence="2 3">
    <name type="scientific">Halorubrum pallidum</name>
    <dbReference type="NCBI Taxonomy" id="1526114"/>
    <lineage>
        <taxon>Archaea</taxon>
        <taxon>Methanobacteriati</taxon>
        <taxon>Methanobacteriota</taxon>
        <taxon>Stenosarchaea group</taxon>
        <taxon>Halobacteria</taxon>
        <taxon>Halobacteriales</taxon>
        <taxon>Haloferacaceae</taxon>
        <taxon>Halorubrum</taxon>
    </lineage>
</organism>
<gene>
    <name evidence="2" type="ORF">ACFQDD_10380</name>
</gene>
<evidence type="ECO:0000313" key="3">
    <source>
        <dbReference type="Proteomes" id="UP001596274"/>
    </source>
</evidence>
<keyword evidence="2" id="KW-0378">Hydrolase</keyword>
<accession>A0ABD5T3Q0</accession>
<keyword evidence="3" id="KW-1185">Reference proteome</keyword>
<proteinExistence type="predicted"/>
<reference evidence="2 3" key="1">
    <citation type="journal article" date="2019" name="Int. J. Syst. Evol. Microbiol.">
        <title>The Global Catalogue of Microorganisms (GCM) 10K type strain sequencing project: providing services to taxonomists for standard genome sequencing and annotation.</title>
        <authorList>
            <consortium name="The Broad Institute Genomics Platform"/>
            <consortium name="The Broad Institute Genome Sequencing Center for Infectious Disease"/>
            <person name="Wu L."/>
            <person name="Ma J."/>
        </authorList>
    </citation>
    <scope>NUCLEOTIDE SEQUENCE [LARGE SCALE GENOMIC DNA]</scope>
    <source>
        <strain evidence="2 3">PJ61</strain>
    </source>
</reference>
<evidence type="ECO:0000313" key="2">
    <source>
        <dbReference type="EMBL" id="MFC6771917.1"/>
    </source>
</evidence>
<dbReference type="PROSITE" id="PS50263">
    <property type="entry name" value="CN_HYDROLASE"/>
    <property type="match status" value="1"/>
</dbReference>
<dbReference type="GO" id="GO:0016787">
    <property type="term" value="F:hydrolase activity"/>
    <property type="evidence" value="ECO:0007669"/>
    <property type="project" value="UniProtKB-KW"/>
</dbReference>
<dbReference type="EMBL" id="JBHSWT010000562">
    <property type="protein sequence ID" value="MFC6771917.1"/>
    <property type="molecule type" value="Genomic_DNA"/>
</dbReference>
<dbReference type="Pfam" id="PF00795">
    <property type="entry name" value="CN_hydrolase"/>
    <property type="match status" value="1"/>
</dbReference>